<evidence type="ECO:0000313" key="2">
    <source>
        <dbReference type="EMBL" id="RKP28583.1"/>
    </source>
</evidence>
<sequence length="200" mass="23657">LLVTELELPALIQSEIVSSINKQVSENLAASTFQLPDNEYHVIVDLSVNLNRKLYKDKFEWDLKQTEITPDDFADTVVGDMGLSLEFRSAISHSLHEMIFRLKRDLLEGSYHLELHKLQQTLGLIYERSIRIRTDSSVNNGNAVWEPLIEILSQWEIEKRELERERNFRRLKRENMRRETDDLHVFKKRTVIRRRADDLL</sequence>
<gene>
    <name evidence="2" type="ORF">METBISCDRAFT_20392</name>
</gene>
<dbReference type="GO" id="GO:0000228">
    <property type="term" value="C:nuclear chromosome"/>
    <property type="evidence" value="ECO:0007669"/>
    <property type="project" value="InterPro"/>
</dbReference>
<proteinExistence type="predicted"/>
<evidence type="ECO:0000313" key="3">
    <source>
        <dbReference type="Proteomes" id="UP000268321"/>
    </source>
</evidence>
<feature type="non-terminal residue" evidence="2">
    <location>
        <position position="1"/>
    </location>
</feature>
<evidence type="ECO:0008006" key="4">
    <source>
        <dbReference type="Google" id="ProtNLM"/>
    </source>
</evidence>
<feature type="coiled-coil region" evidence="1">
    <location>
        <begin position="152"/>
        <end position="179"/>
    </location>
</feature>
<protein>
    <recommendedName>
        <fullName evidence="4">SNF5-domain-containing protein</fullName>
    </recommendedName>
</protein>
<dbReference type="AlphaFoldDB" id="A0A4P9Z7B9"/>
<dbReference type="OrthoDB" id="10258327at2759"/>
<accession>A0A4P9Z7B9</accession>
<dbReference type="Proteomes" id="UP000268321">
    <property type="component" value="Unassembled WGS sequence"/>
</dbReference>
<dbReference type="EMBL" id="ML004816">
    <property type="protein sequence ID" value="RKP28583.1"/>
    <property type="molecule type" value="Genomic_DNA"/>
</dbReference>
<evidence type="ECO:0000256" key="1">
    <source>
        <dbReference type="SAM" id="Coils"/>
    </source>
</evidence>
<name>A0A4P9Z7B9_9ASCO</name>
<dbReference type="GO" id="GO:0006338">
    <property type="term" value="P:chromatin remodeling"/>
    <property type="evidence" value="ECO:0007669"/>
    <property type="project" value="InterPro"/>
</dbReference>
<dbReference type="InterPro" id="IPR006939">
    <property type="entry name" value="SNF5"/>
</dbReference>
<keyword evidence="1" id="KW-0175">Coiled coil</keyword>
<organism evidence="2 3">
    <name type="scientific">Metschnikowia bicuspidata</name>
    <dbReference type="NCBI Taxonomy" id="27322"/>
    <lineage>
        <taxon>Eukaryota</taxon>
        <taxon>Fungi</taxon>
        <taxon>Dikarya</taxon>
        <taxon>Ascomycota</taxon>
        <taxon>Saccharomycotina</taxon>
        <taxon>Pichiomycetes</taxon>
        <taxon>Metschnikowiaceae</taxon>
        <taxon>Metschnikowia</taxon>
    </lineage>
</organism>
<reference evidence="3" key="1">
    <citation type="journal article" date="2018" name="Nat. Microbiol.">
        <title>Leveraging single-cell genomics to expand the fungal tree of life.</title>
        <authorList>
            <person name="Ahrendt S.R."/>
            <person name="Quandt C.A."/>
            <person name="Ciobanu D."/>
            <person name="Clum A."/>
            <person name="Salamov A."/>
            <person name="Andreopoulos B."/>
            <person name="Cheng J.F."/>
            <person name="Woyke T."/>
            <person name="Pelin A."/>
            <person name="Henrissat B."/>
            <person name="Reynolds N.K."/>
            <person name="Benny G.L."/>
            <person name="Smith M.E."/>
            <person name="James T.Y."/>
            <person name="Grigoriev I.V."/>
        </authorList>
    </citation>
    <scope>NUCLEOTIDE SEQUENCE [LARGE SCALE GENOMIC DNA]</scope>
    <source>
        <strain evidence="3">Baker2002</strain>
    </source>
</reference>
<dbReference type="Pfam" id="PF04855">
    <property type="entry name" value="SNF5"/>
    <property type="match status" value="1"/>
</dbReference>
<keyword evidence="3" id="KW-1185">Reference proteome</keyword>